<reference evidence="6" key="1">
    <citation type="submission" date="2016-07" db="EMBL/GenBank/DDBJ databases">
        <title>Microvirga ossetica sp. nov. a new species of rhizobia isolated from root nodules of the legume species Vicia alpestris Steven originated from North Ossetia region in the Caucasus.</title>
        <authorList>
            <person name="Safronova V.I."/>
            <person name="Kuznetsova I.G."/>
            <person name="Sazanova A.L."/>
            <person name="Belimov A."/>
            <person name="Andronov E."/>
            <person name="Osledkin Y.S."/>
            <person name="Onishchuk O.P."/>
            <person name="Kurchak O.N."/>
            <person name="Shaposhnikov A.I."/>
            <person name="Willems A."/>
            <person name="Tikhonovich I.A."/>
        </authorList>
    </citation>
    <scope>NUCLEOTIDE SEQUENCE [LARGE SCALE GENOMIC DNA]</scope>
    <source>
        <strain evidence="6">V5/3M</strain>
    </source>
</reference>
<dbReference type="PROSITE" id="PS50931">
    <property type="entry name" value="HTH_LYSR"/>
    <property type="match status" value="1"/>
</dbReference>
<evidence type="ECO:0000256" key="3">
    <source>
        <dbReference type="ARBA" id="ARBA00023125"/>
    </source>
</evidence>
<accession>A0A1B2EHW9</accession>
<dbReference type="AlphaFoldDB" id="A0A1B2EHW9"/>
<organism evidence="6">
    <name type="scientific">Microvirga ossetica</name>
    <dbReference type="NCBI Taxonomy" id="1882682"/>
    <lineage>
        <taxon>Bacteria</taxon>
        <taxon>Pseudomonadati</taxon>
        <taxon>Pseudomonadota</taxon>
        <taxon>Alphaproteobacteria</taxon>
        <taxon>Hyphomicrobiales</taxon>
        <taxon>Methylobacteriaceae</taxon>
        <taxon>Microvirga</taxon>
    </lineage>
</organism>
<evidence type="ECO:0000313" key="6">
    <source>
        <dbReference type="EMBL" id="ANY79585.1"/>
    </source>
</evidence>
<comment type="similarity">
    <text evidence="1">Belongs to the LysR transcriptional regulatory family.</text>
</comment>
<name>A0A1B2EHW9_9HYPH</name>
<keyword evidence="4" id="KW-0804">Transcription</keyword>
<dbReference type="PRINTS" id="PR00039">
    <property type="entry name" value="HTHLYSR"/>
</dbReference>
<dbReference type="InterPro" id="IPR036388">
    <property type="entry name" value="WH-like_DNA-bd_sf"/>
</dbReference>
<dbReference type="EMBL" id="CP016616">
    <property type="protein sequence ID" value="ANY79585.1"/>
    <property type="molecule type" value="Genomic_DNA"/>
</dbReference>
<dbReference type="RefSeq" id="WP_099510603.1">
    <property type="nucleotide sequence ID" value="NZ_CP016616.1"/>
</dbReference>
<evidence type="ECO:0000259" key="5">
    <source>
        <dbReference type="PROSITE" id="PS50931"/>
    </source>
</evidence>
<dbReference type="Gene3D" id="1.10.10.10">
    <property type="entry name" value="Winged helix-like DNA-binding domain superfamily/Winged helix DNA-binding domain"/>
    <property type="match status" value="1"/>
</dbReference>
<evidence type="ECO:0000256" key="4">
    <source>
        <dbReference type="ARBA" id="ARBA00023163"/>
    </source>
</evidence>
<gene>
    <name evidence="6" type="ORF">BB934_16245</name>
</gene>
<protein>
    <submittedName>
        <fullName evidence="6">LysR family transcriptional regulator</fullName>
    </submittedName>
</protein>
<dbReference type="GO" id="GO:0000976">
    <property type="term" value="F:transcription cis-regulatory region binding"/>
    <property type="evidence" value="ECO:0007669"/>
    <property type="project" value="TreeGrafter"/>
</dbReference>
<feature type="domain" description="HTH lysR-type" evidence="5">
    <location>
        <begin position="1"/>
        <end position="58"/>
    </location>
</feature>
<proteinExistence type="inferred from homology"/>
<dbReference type="Pfam" id="PF03466">
    <property type="entry name" value="LysR_substrate"/>
    <property type="match status" value="1"/>
</dbReference>
<keyword evidence="3" id="KW-0238">DNA-binding</keyword>
<keyword evidence="2" id="KW-0805">Transcription regulation</keyword>
<dbReference type="GO" id="GO:0003700">
    <property type="term" value="F:DNA-binding transcription factor activity"/>
    <property type="evidence" value="ECO:0007669"/>
    <property type="project" value="InterPro"/>
</dbReference>
<dbReference type="InterPro" id="IPR000847">
    <property type="entry name" value="LysR_HTH_N"/>
</dbReference>
<dbReference type="PANTHER" id="PTHR30126">
    <property type="entry name" value="HTH-TYPE TRANSCRIPTIONAL REGULATOR"/>
    <property type="match status" value="1"/>
</dbReference>
<dbReference type="KEGG" id="moc:BB934_16245"/>
<dbReference type="SUPFAM" id="SSF53850">
    <property type="entry name" value="Periplasmic binding protein-like II"/>
    <property type="match status" value="1"/>
</dbReference>
<dbReference type="InterPro" id="IPR005119">
    <property type="entry name" value="LysR_subst-bd"/>
</dbReference>
<dbReference type="SUPFAM" id="SSF46785">
    <property type="entry name" value="Winged helix' DNA-binding domain"/>
    <property type="match status" value="1"/>
</dbReference>
<evidence type="ECO:0000256" key="2">
    <source>
        <dbReference type="ARBA" id="ARBA00023015"/>
    </source>
</evidence>
<dbReference type="Pfam" id="PF00126">
    <property type="entry name" value="HTH_1"/>
    <property type="match status" value="1"/>
</dbReference>
<sequence>MDLDWLKDFLALAEQRNFSRAAEVRNVTQPAFSRRIRALEDWIGTPLFVRGAQGAGLTPAGIHFQPLAEDLLRSLQRVRRETRTVGERATGALAIAATHALSFTFFPGWIRRHMRFEALGALNLISDSLEACEQIMLAGEVHFLLCHHHPEAPTRFEAGRFESISIGADILIPVCAPDPDGRPRWSLLGEASSPMPLLAYSQASGLGRILAAHQAGDETIKLETVFTSHLAATLMTMAREGHGLAWLPLGLAEEDLARGRLVRAAPESLDIPVEIRLFRSPDCRNHAADELWERIGSPPA</sequence>
<dbReference type="PANTHER" id="PTHR30126:SF2">
    <property type="entry name" value="HTH-TYPE TRANSCRIPTIONAL REGULATOR YJIE"/>
    <property type="match status" value="1"/>
</dbReference>
<dbReference type="Gene3D" id="3.40.190.10">
    <property type="entry name" value="Periplasmic binding protein-like II"/>
    <property type="match status" value="1"/>
</dbReference>
<dbReference type="InterPro" id="IPR036390">
    <property type="entry name" value="WH_DNA-bd_sf"/>
</dbReference>
<dbReference type="OrthoDB" id="528082at2"/>
<evidence type="ECO:0000256" key="1">
    <source>
        <dbReference type="ARBA" id="ARBA00009437"/>
    </source>
</evidence>